<reference evidence="1" key="1">
    <citation type="submission" date="2023-10" db="EMBL/GenBank/DDBJ databases">
        <authorList>
            <person name="Chen Y."/>
            <person name="Shah S."/>
            <person name="Dougan E. K."/>
            <person name="Thang M."/>
            <person name="Chan C."/>
        </authorList>
    </citation>
    <scope>NUCLEOTIDE SEQUENCE [LARGE SCALE GENOMIC DNA]</scope>
</reference>
<dbReference type="EMBL" id="CAUYUJ010021592">
    <property type="protein sequence ID" value="CAK0905685.1"/>
    <property type="molecule type" value="Genomic_DNA"/>
</dbReference>
<protein>
    <submittedName>
        <fullName evidence="1">Uncharacterized protein</fullName>
    </submittedName>
</protein>
<evidence type="ECO:0000313" key="1">
    <source>
        <dbReference type="EMBL" id="CAK0905685.1"/>
    </source>
</evidence>
<keyword evidence="2" id="KW-1185">Reference proteome</keyword>
<comment type="caution">
    <text evidence="1">The sequence shown here is derived from an EMBL/GenBank/DDBJ whole genome shotgun (WGS) entry which is preliminary data.</text>
</comment>
<evidence type="ECO:0000313" key="2">
    <source>
        <dbReference type="Proteomes" id="UP001189429"/>
    </source>
</evidence>
<name>A0ABN9XZU4_9DINO</name>
<feature type="non-terminal residue" evidence="1">
    <location>
        <position position="101"/>
    </location>
</feature>
<gene>
    <name evidence="1" type="ORF">PCOR1329_LOCUS81283</name>
</gene>
<accession>A0ABN9XZU4</accession>
<organism evidence="1 2">
    <name type="scientific">Prorocentrum cordatum</name>
    <dbReference type="NCBI Taxonomy" id="2364126"/>
    <lineage>
        <taxon>Eukaryota</taxon>
        <taxon>Sar</taxon>
        <taxon>Alveolata</taxon>
        <taxon>Dinophyceae</taxon>
        <taxon>Prorocentrales</taxon>
        <taxon>Prorocentraceae</taxon>
        <taxon>Prorocentrum</taxon>
    </lineage>
</organism>
<dbReference type="Proteomes" id="UP001189429">
    <property type="component" value="Unassembled WGS sequence"/>
</dbReference>
<sequence length="101" mass="10769">MKEDIMYAPDGKVKVLVSAMSDGDVHKIGELSKKGIMRGPDCRATDEEEEMVSATSYGGVLVLEAEMASGDVVVKTAEATQVLDSTRLDTEGTQNGTGMRE</sequence>
<proteinExistence type="predicted"/>